<dbReference type="AlphaFoldDB" id="A0A7C3PGB8"/>
<name>A0A7C3PGB8_9CYAN</name>
<reference evidence="1" key="1">
    <citation type="journal article" date="2020" name="mSystems">
        <title>Genome- and Community-Level Interaction Insights into Carbon Utilization and Element Cycling Functions of Hydrothermarchaeota in Hydrothermal Sediment.</title>
        <authorList>
            <person name="Zhou Z."/>
            <person name="Liu Y."/>
            <person name="Xu W."/>
            <person name="Pan J."/>
            <person name="Luo Z.H."/>
            <person name="Li M."/>
        </authorList>
    </citation>
    <scope>NUCLEOTIDE SEQUENCE [LARGE SCALE GENOMIC DNA]</scope>
    <source>
        <strain evidence="1">SpSt-418</strain>
    </source>
</reference>
<dbReference type="InterPro" id="IPR011006">
    <property type="entry name" value="CheY-like_superfamily"/>
</dbReference>
<evidence type="ECO:0008006" key="2">
    <source>
        <dbReference type="Google" id="ProtNLM"/>
    </source>
</evidence>
<sequence>MFCDVNIPMLNGIEGLKQVRDDENIAHIPFFFLTSEVGLSSNHILWIPRCL</sequence>
<dbReference type="Gene3D" id="3.40.50.2300">
    <property type="match status" value="1"/>
</dbReference>
<dbReference type="SUPFAM" id="SSF52172">
    <property type="entry name" value="CheY-like"/>
    <property type="match status" value="1"/>
</dbReference>
<protein>
    <recommendedName>
        <fullName evidence="2">Response regulator</fullName>
    </recommendedName>
</protein>
<evidence type="ECO:0000313" key="1">
    <source>
        <dbReference type="EMBL" id="HFM97240.1"/>
    </source>
</evidence>
<proteinExistence type="predicted"/>
<organism evidence="1">
    <name type="scientific">Oscillatoriales cyanobacterium SpSt-418</name>
    <dbReference type="NCBI Taxonomy" id="2282169"/>
    <lineage>
        <taxon>Bacteria</taxon>
        <taxon>Bacillati</taxon>
        <taxon>Cyanobacteriota</taxon>
        <taxon>Cyanophyceae</taxon>
        <taxon>Oscillatoriophycideae</taxon>
        <taxon>Oscillatoriales</taxon>
    </lineage>
</organism>
<accession>A0A7C3PGB8</accession>
<comment type="caution">
    <text evidence="1">The sequence shown here is derived from an EMBL/GenBank/DDBJ whole genome shotgun (WGS) entry which is preliminary data.</text>
</comment>
<gene>
    <name evidence="1" type="ORF">ENR64_05610</name>
</gene>
<dbReference type="EMBL" id="DSRU01000063">
    <property type="protein sequence ID" value="HFM97240.1"/>
    <property type="molecule type" value="Genomic_DNA"/>
</dbReference>